<evidence type="ECO:0000313" key="1">
    <source>
        <dbReference type="EMBL" id="KAF5471781.1"/>
    </source>
</evidence>
<dbReference type="Proteomes" id="UP000619265">
    <property type="component" value="Unassembled WGS sequence"/>
</dbReference>
<proteinExistence type="predicted"/>
<dbReference type="EMBL" id="LIHL02000004">
    <property type="protein sequence ID" value="KAF5471781.1"/>
    <property type="molecule type" value="Genomic_DNA"/>
</dbReference>
<accession>A0A833XVB7</accession>
<dbReference type="Gramene" id="Jr04_04100_p1">
    <property type="protein sequence ID" value="cds.Jr04_04100_p1"/>
    <property type="gene ID" value="Jr04_04100"/>
</dbReference>
<reference evidence="1" key="1">
    <citation type="submission" date="2015-10" db="EMBL/GenBank/DDBJ databases">
        <authorList>
            <person name="Martinez-Garcia P.J."/>
            <person name="Crepeau M.W."/>
            <person name="Puiu D."/>
            <person name="Gonzalez-Ibeas D."/>
            <person name="Whalen J."/>
            <person name="Stevens K."/>
            <person name="Paul R."/>
            <person name="Butterfield T."/>
            <person name="Britton M."/>
            <person name="Reagan R."/>
            <person name="Chakraborty S."/>
            <person name="Walawage S.L."/>
            <person name="Vasquez-Gross H.A."/>
            <person name="Cardeno C."/>
            <person name="Famula R."/>
            <person name="Pratt K."/>
            <person name="Kuruganti S."/>
            <person name="Aradhya M.K."/>
            <person name="Leslie C.A."/>
            <person name="Dandekar A.M."/>
            <person name="Salzberg S.L."/>
            <person name="Wegrzyn J.L."/>
            <person name="Langley C.H."/>
            <person name="Neale D.B."/>
        </authorList>
    </citation>
    <scope>NUCLEOTIDE SEQUENCE</scope>
    <source>
        <tissue evidence="1">Leaves</tissue>
    </source>
</reference>
<dbReference type="AlphaFoldDB" id="A0A833XVB7"/>
<feature type="non-terminal residue" evidence="1">
    <location>
        <position position="1"/>
    </location>
</feature>
<evidence type="ECO:0000313" key="2">
    <source>
        <dbReference type="Proteomes" id="UP000619265"/>
    </source>
</evidence>
<comment type="caution">
    <text evidence="1">The sequence shown here is derived from an EMBL/GenBank/DDBJ whole genome shotgun (WGS) entry which is preliminary data.</text>
</comment>
<reference evidence="1" key="2">
    <citation type="submission" date="2020-03" db="EMBL/GenBank/DDBJ databases">
        <title>Walnut 2.0.</title>
        <authorList>
            <person name="Marrano A."/>
            <person name="Britton M."/>
            <person name="Zimin A.V."/>
            <person name="Zaini P.A."/>
            <person name="Workman R."/>
            <person name="Puiu D."/>
            <person name="Bianco L."/>
            <person name="Allen B.J."/>
            <person name="Troggio M."/>
            <person name="Leslie C.A."/>
            <person name="Timp W."/>
            <person name="Dendekar A."/>
            <person name="Salzberg S.L."/>
            <person name="Neale D.B."/>
        </authorList>
    </citation>
    <scope>NUCLEOTIDE SEQUENCE</scope>
    <source>
        <tissue evidence="1">Leaves</tissue>
    </source>
</reference>
<name>A0A833XVB7_JUGRE</name>
<organism evidence="1 2">
    <name type="scientific">Juglans regia</name>
    <name type="common">English walnut</name>
    <dbReference type="NCBI Taxonomy" id="51240"/>
    <lineage>
        <taxon>Eukaryota</taxon>
        <taxon>Viridiplantae</taxon>
        <taxon>Streptophyta</taxon>
        <taxon>Embryophyta</taxon>
        <taxon>Tracheophyta</taxon>
        <taxon>Spermatophyta</taxon>
        <taxon>Magnoliopsida</taxon>
        <taxon>eudicotyledons</taxon>
        <taxon>Gunneridae</taxon>
        <taxon>Pentapetalae</taxon>
        <taxon>rosids</taxon>
        <taxon>fabids</taxon>
        <taxon>Fagales</taxon>
        <taxon>Juglandaceae</taxon>
        <taxon>Juglans</taxon>
    </lineage>
</organism>
<sequence>LWEEGTSAWRRLDMVQALVEFIYGINNVRPIDGEINQSIDKATVATRIGQEDTILISEFDMLLHGKGCPTSAKMSTVSQDIESILLLVKKNATRGASHFQAEEIFEDAKILDVKLLR</sequence>
<protein>
    <submittedName>
        <fullName evidence="1">Uncharacterized protein</fullName>
    </submittedName>
</protein>
<gene>
    <name evidence="1" type="ORF">F2P56_008551</name>
</gene>